<evidence type="ECO:0000313" key="2">
    <source>
        <dbReference type="EMBL" id="PYH65219.1"/>
    </source>
</evidence>
<gene>
    <name evidence="2" type="ORF">BO88DRAFT_145507</name>
</gene>
<feature type="region of interest" description="Disordered" evidence="1">
    <location>
        <begin position="13"/>
        <end position="35"/>
    </location>
</feature>
<name>A0A319AY76_ASPVC</name>
<proteinExistence type="predicted"/>
<reference evidence="2" key="1">
    <citation type="submission" date="2016-12" db="EMBL/GenBank/DDBJ databases">
        <title>The genomes of Aspergillus section Nigri reveals drivers in fungal speciation.</title>
        <authorList>
            <consortium name="DOE Joint Genome Institute"/>
            <person name="Vesth T.C."/>
            <person name="Nybo J."/>
            <person name="Theobald S."/>
            <person name="Brandl J."/>
            <person name="Frisvad J.C."/>
            <person name="Nielsen K.F."/>
            <person name="Lyhne E.K."/>
            <person name="Kogle M.E."/>
            <person name="Kuo A."/>
            <person name="Riley R."/>
            <person name="Clum A."/>
            <person name="Nolan M."/>
            <person name="Lipzen A."/>
            <person name="Salamov A."/>
            <person name="Henrissat B."/>
            <person name="Wiebenga A."/>
            <person name="De Vries R.P."/>
            <person name="Grigoriev I.V."/>
            <person name="Mortensen U.H."/>
            <person name="Andersen M.R."/>
            <person name="Baker S.E."/>
        </authorList>
    </citation>
    <scope>NUCLEOTIDE SEQUENCE [LARGE SCALE GENOMIC DNA]</scope>
    <source>
        <strain evidence="2">CBS 113365</strain>
    </source>
</reference>
<evidence type="ECO:0000256" key="1">
    <source>
        <dbReference type="SAM" id="MobiDB-lite"/>
    </source>
</evidence>
<organism evidence="2 3">
    <name type="scientific">Aspergillus vadensis (strain CBS 113365 / IMI 142717 / IBT 24658)</name>
    <dbReference type="NCBI Taxonomy" id="1448311"/>
    <lineage>
        <taxon>Eukaryota</taxon>
        <taxon>Fungi</taxon>
        <taxon>Dikarya</taxon>
        <taxon>Ascomycota</taxon>
        <taxon>Pezizomycotina</taxon>
        <taxon>Eurotiomycetes</taxon>
        <taxon>Eurotiomycetidae</taxon>
        <taxon>Eurotiales</taxon>
        <taxon>Aspergillaceae</taxon>
        <taxon>Aspergillus</taxon>
        <taxon>Aspergillus subgen. Circumdati</taxon>
    </lineage>
</organism>
<dbReference type="EMBL" id="KZ821639">
    <property type="protein sequence ID" value="PYH65219.1"/>
    <property type="molecule type" value="Genomic_DNA"/>
</dbReference>
<dbReference type="GeneID" id="37206079"/>
<dbReference type="RefSeq" id="XP_025559013.1">
    <property type="nucleotide sequence ID" value="XM_025701487.1"/>
</dbReference>
<keyword evidence="3" id="KW-1185">Reference proteome</keyword>
<evidence type="ECO:0000313" key="3">
    <source>
        <dbReference type="Proteomes" id="UP000248405"/>
    </source>
</evidence>
<sequence length="120" mass="13019">MDTESTDCLLVSEAGAGATRFPRHSPPPPPSGTGYFQIPPPSSSFSSLLLLPSSLHLLSFFLSFPATSSSIQPSLYPRRLVSAVSHSLYTSRLSSSSSLVFQLSCGKLITRELQYFHLQI</sequence>
<accession>A0A319AY76</accession>
<dbReference type="AlphaFoldDB" id="A0A319AY76"/>
<protein>
    <submittedName>
        <fullName evidence="2">Uncharacterized protein</fullName>
    </submittedName>
</protein>
<dbReference type="Proteomes" id="UP000248405">
    <property type="component" value="Unassembled WGS sequence"/>
</dbReference>